<protein>
    <recommendedName>
        <fullName evidence="1">Aminoglycoside phosphotransferase domain-containing protein</fullName>
    </recommendedName>
</protein>
<dbReference type="InterPro" id="IPR011009">
    <property type="entry name" value="Kinase-like_dom_sf"/>
</dbReference>
<evidence type="ECO:0000259" key="1">
    <source>
        <dbReference type="Pfam" id="PF01636"/>
    </source>
</evidence>
<proteinExistence type="predicted"/>
<feature type="domain" description="Aminoglycoside phosphotransferase" evidence="1">
    <location>
        <begin position="48"/>
        <end position="219"/>
    </location>
</feature>
<dbReference type="PANTHER" id="PTHR21310:SF39">
    <property type="entry name" value="AMINOGLYCOSIDE PHOSPHOTRANSFERASE DOMAIN-CONTAINING PROTEIN"/>
    <property type="match status" value="1"/>
</dbReference>
<evidence type="ECO:0000313" key="2">
    <source>
        <dbReference type="EMBL" id="KAK5999802.1"/>
    </source>
</evidence>
<keyword evidence="3" id="KW-1185">Reference proteome</keyword>
<name>A0ABR0T662_AURPU</name>
<reference evidence="2 3" key="1">
    <citation type="submission" date="2023-11" db="EMBL/GenBank/DDBJ databases">
        <title>Draft genome sequence and annotation of the polyextremotolerant black yeast-like fungus Aureobasidium pullulans NRRL 62042.</title>
        <authorList>
            <person name="Dielentheis-Frenken M.R.E."/>
            <person name="Wibberg D."/>
            <person name="Blank L.M."/>
            <person name="Tiso T."/>
        </authorList>
    </citation>
    <scope>NUCLEOTIDE SEQUENCE [LARGE SCALE GENOMIC DNA]</scope>
    <source>
        <strain evidence="2 3">NRRL 62042</strain>
    </source>
</reference>
<evidence type="ECO:0000313" key="3">
    <source>
        <dbReference type="Proteomes" id="UP001341245"/>
    </source>
</evidence>
<dbReference type="PANTHER" id="PTHR21310">
    <property type="entry name" value="AMINOGLYCOSIDE PHOSPHOTRANSFERASE-RELATED-RELATED"/>
    <property type="match status" value="1"/>
</dbReference>
<comment type="caution">
    <text evidence="2">The sequence shown here is derived from an EMBL/GenBank/DDBJ whole genome shotgun (WGS) entry which is preliminary data.</text>
</comment>
<dbReference type="InterPro" id="IPR002575">
    <property type="entry name" value="Aminoglycoside_PTrfase"/>
</dbReference>
<dbReference type="EMBL" id="JASGXD010000021">
    <property type="protein sequence ID" value="KAK5999802.1"/>
    <property type="molecule type" value="Genomic_DNA"/>
</dbReference>
<gene>
    <name evidence="2" type="ORF">QM012_005208</name>
</gene>
<accession>A0ABR0T662</accession>
<dbReference type="Pfam" id="PF01636">
    <property type="entry name" value="APH"/>
    <property type="match status" value="1"/>
</dbReference>
<dbReference type="InterPro" id="IPR051678">
    <property type="entry name" value="AGP_Transferase"/>
</dbReference>
<dbReference type="SUPFAM" id="SSF56112">
    <property type="entry name" value="Protein kinase-like (PK-like)"/>
    <property type="match status" value="1"/>
</dbReference>
<dbReference type="Proteomes" id="UP001341245">
    <property type="component" value="Unassembled WGS sequence"/>
</dbReference>
<sequence>MCSIDVLYACQDDDVPPMPSDAAIVEACNNAPEGVYARTISTLSLSPQLVVKHIHVTLEECRNQIKAYELLDPSIVVVPKVYRYFSHDDRIYLVMQRMHGQVRKRIEDLHSVRRVADIIRHLQTHKSSVPGPLGGGVSRGMWWENEDVNLRGSVARLAEYIKRRLKGPQQGWTFEMSEFVMNHNDIAPRNIIWLPDGRISLIDWAHAGFYPWLMELVVLEFNTQCGEDLGFTVPLSEEFEPLSEAEQKNKASLQMAWFNSHRYPV</sequence>
<dbReference type="Gene3D" id="3.90.1200.10">
    <property type="match status" value="1"/>
</dbReference>
<organism evidence="2 3">
    <name type="scientific">Aureobasidium pullulans</name>
    <name type="common">Black yeast</name>
    <name type="synonym">Pullularia pullulans</name>
    <dbReference type="NCBI Taxonomy" id="5580"/>
    <lineage>
        <taxon>Eukaryota</taxon>
        <taxon>Fungi</taxon>
        <taxon>Dikarya</taxon>
        <taxon>Ascomycota</taxon>
        <taxon>Pezizomycotina</taxon>
        <taxon>Dothideomycetes</taxon>
        <taxon>Dothideomycetidae</taxon>
        <taxon>Dothideales</taxon>
        <taxon>Saccotheciaceae</taxon>
        <taxon>Aureobasidium</taxon>
    </lineage>
</organism>